<gene>
    <name evidence="1" type="ORF">EJ04DRAFT_153025</name>
</gene>
<keyword evidence="2" id="KW-1185">Reference proteome</keyword>
<sequence length="217" mass="23554">MAWLPAMATRILPHSQVGCMRAQATSAGGWNVESIEGVEGISLIVWLKRRRLASRPRRFQKPIPPDGGSAHLRPVRSRRGLTARLTLKKIITEARYTTKKKGSRRSGTAGCPCDLQPRRRLPGRAGVQWGMQCTCRYCVQEGSGDGRGQQRTAAAAAAIKLLGAPQYWPARAAIQDDFLALLGGVTDVDAQAGGRALGRAIARCETLRDAAQLFWAP</sequence>
<dbReference type="AlphaFoldDB" id="A0A9P4R452"/>
<dbReference type="EMBL" id="ML996123">
    <property type="protein sequence ID" value="KAF2736601.1"/>
    <property type="molecule type" value="Genomic_DNA"/>
</dbReference>
<evidence type="ECO:0000313" key="1">
    <source>
        <dbReference type="EMBL" id="KAF2736601.1"/>
    </source>
</evidence>
<name>A0A9P4R452_9PLEO</name>
<protein>
    <submittedName>
        <fullName evidence="1">Uncharacterized protein</fullName>
    </submittedName>
</protein>
<comment type="caution">
    <text evidence="1">The sequence shown here is derived from an EMBL/GenBank/DDBJ whole genome shotgun (WGS) entry which is preliminary data.</text>
</comment>
<evidence type="ECO:0000313" key="2">
    <source>
        <dbReference type="Proteomes" id="UP000799444"/>
    </source>
</evidence>
<accession>A0A9P4R452</accession>
<dbReference type="Proteomes" id="UP000799444">
    <property type="component" value="Unassembled WGS sequence"/>
</dbReference>
<proteinExistence type="predicted"/>
<organism evidence="1 2">
    <name type="scientific">Polyplosphaeria fusca</name>
    <dbReference type="NCBI Taxonomy" id="682080"/>
    <lineage>
        <taxon>Eukaryota</taxon>
        <taxon>Fungi</taxon>
        <taxon>Dikarya</taxon>
        <taxon>Ascomycota</taxon>
        <taxon>Pezizomycotina</taxon>
        <taxon>Dothideomycetes</taxon>
        <taxon>Pleosporomycetidae</taxon>
        <taxon>Pleosporales</taxon>
        <taxon>Tetraplosphaeriaceae</taxon>
        <taxon>Polyplosphaeria</taxon>
    </lineage>
</organism>
<reference evidence="1" key="1">
    <citation type="journal article" date="2020" name="Stud. Mycol.">
        <title>101 Dothideomycetes genomes: a test case for predicting lifestyles and emergence of pathogens.</title>
        <authorList>
            <person name="Haridas S."/>
            <person name="Albert R."/>
            <person name="Binder M."/>
            <person name="Bloem J."/>
            <person name="Labutti K."/>
            <person name="Salamov A."/>
            <person name="Andreopoulos B."/>
            <person name="Baker S."/>
            <person name="Barry K."/>
            <person name="Bills G."/>
            <person name="Bluhm B."/>
            <person name="Cannon C."/>
            <person name="Castanera R."/>
            <person name="Culley D."/>
            <person name="Daum C."/>
            <person name="Ezra D."/>
            <person name="Gonzalez J."/>
            <person name="Henrissat B."/>
            <person name="Kuo A."/>
            <person name="Liang C."/>
            <person name="Lipzen A."/>
            <person name="Lutzoni F."/>
            <person name="Magnuson J."/>
            <person name="Mondo S."/>
            <person name="Nolan M."/>
            <person name="Ohm R."/>
            <person name="Pangilinan J."/>
            <person name="Park H.-J."/>
            <person name="Ramirez L."/>
            <person name="Alfaro M."/>
            <person name="Sun H."/>
            <person name="Tritt A."/>
            <person name="Yoshinaga Y."/>
            <person name="Zwiers L.-H."/>
            <person name="Turgeon B."/>
            <person name="Goodwin S."/>
            <person name="Spatafora J."/>
            <person name="Crous P."/>
            <person name="Grigoriev I."/>
        </authorList>
    </citation>
    <scope>NUCLEOTIDE SEQUENCE</scope>
    <source>
        <strain evidence="1">CBS 125425</strain>
    </source>
</reference>